<keyword evidence="2" id="KW-1185">Reference proteome</keyword>
<gene>
    <name evidence="1" type="ORF">GAGA_0222</name>
</gene>
<evidence type="ECO:0000313" key="2">
    <source>
        <dbReference type="Proteomes" id="UP000008372"/>
    </source>
</evidence>
<evidence type="ECO:0008006" key="3">
    <source>
        <dbReference type="Google" id="ProtNLM"/>
    </source>
</evidence>
<dbReference type="EMBL" id="BAEK01000005">
    <property type="protein sequence ID" value="GAC03087.1"/>
    <property type="molecule type" value="Genomic_DNA"/>
</dbReference>
<dbReference type="Proteomes" id="UP000008372">
    <property type="component" value="Unassembled WGS sequence"/>
</dbReference>
<organism evidence="1 2">
    <name type="scientific">Paraglaciecola agarilytica NO2</name>
    <dbReference type="NCBI Taxonomy" id="1125747"/>
    <lineage>
        <taxon>Bacteria</taxon>
        <taxon>Pseudomonadati</taxon>
        <taxon>Pseudomonadota</taxon>
        <taxon>Gammaproteobacteria</taxon>
        <taxon>Alteromonadales</taxon>
        <taxon>Alteromonadaceae</taxon>
        <taxon>Paraglaciecola</taxon>
    </lineage>
</organism>
<protein>
    <recommendedName>
        <fullName evidence="3">TonB-dependent receptor-like beta-barrel domain-containing protein</fullName>
    </recommendedName>
</protein>
<evidence type="ECO:0000313" key="1">
    <source>
        <dbReference type="EMBL" id="GAC03087.1"/>
    </source>
</evidence>
<comment type="caution">
    <text evidence="1">The sequence shown here is derived from an EMBL/GenBank/DDBJ whole genome shotgun (WGS) entry which is preliminary data.</text>
</comment>
<sequence>MKVSLSARDGLDNFPDEYLLHDTEVAGSKYPTTSPIGINSGFYYLKGVYTF</sequence>
<name>A0ABQ0I1B6_9ALTE</name>
<reference evidence="1 2" key="1">
    <citation type="journal article" date="2014" name="Environ. Microbiol.">
        <title>Comparative genomics of the marine bacterial genus Glaciecola reveals the high degree of genomic diversity and genomic characteristic for cold adaptation.</title>
        <authorList>
            <person name="Qin Q.L."/>
            <person name="Xie B.B."/>
            <person name="Yu Y."/>
            <person name="Shu Y.L."/>
            <person name="Rong J.C."/>
            <person name="Zhang Y.J."/>
            <person name="Zhao D.L."/>
            <person name="Chen X.L."/>
            <person name="Zhang X.Y."/>
            <person name="Chen B."/>
            <person name="Zhou B.C."/>
            <person name="Zhang Y.Z."/>
        </authorList>
    </citation>
    <scope>NUCLEOTIDE SEQUENCE [LARGE SCALE GENOMIC DNA]</scope>
    <source>
        <strain evidence="1 2">NO2</strain>
    </source>
</reference>
<accession>A0ABQ0I1B6</accession>
<proteinExistence type="predicted"/>